<keyword evidence="5" id="KW-0732">Signal</keyword>
<dbReference type="InterPro" id="IPR006314">
    <property type="entry name" value="Dyp_peroxidase"/>
</dbReference>
<dbReference type="RefSeq" id="WP_215789298.1">
    <property type="nucleotide sequence ID" value="NZ_JAHKKG010000006.1"/>
</dbReference>
<evidence type="ECO:0000256" key="4">
    <source>
        <dbReference type="ARBA" id="ARBA00022723"/>
    </source>
</evidence>
<accession>A0ABS5YS14</accession>
<keyword evidence="6" id="KW-0560">Oxidoreductase</keyword>
<evidence type="ECO:0000256" key="7">
    <source>
        <dbReference type="ARBA" id="ARBA00023004"/>
    </source>
</evidence>
<keyword evidence="11" id="KW-1185">Reference proteome</keyword>
<dbReference type="Pfam" id="PF20628">
    <property type="entry name" value="Dyp_perox_C"/>
    <property type="match status" value="1"/>
</dbReference>
<comment type="similarity">
    <text evidence="8">Belongs to the DyP-type peroxidase family.</text>
</comment>
<comment type="caution">
    <text evidence="10">The sequence shown here is derived from an EMBL/GenBank/DDBJ whole genome shotgun (WGS) entry which is preliminary data.</text>
</comment>
<evidence type="ECO:0000256" key="5">
    <source>
        <dbReference type="ARBA" id="ARBA00022729"/>
    </source>
</evidence>
<dbReference type="PROSITE" id="PS51404">
    <property type="entry name" value="DYP_PEROXIDASE"/>
    <property type="match status" value="1"/>
</dbReference>
<evidence type="ECO:0000313" key="10">
    <source>
        <dbReference type="EMBL" id="MBU2666106.1"/>
    </source>
</evidence>
<organism evidence="10 11">
    <name type="scientific">Paractinoplanes bogorensis</name>
    <dbReference type="NCBI Taxonomy" id="1610840"/>
    <lineage>
        <taxon>Bacteria</taxon>
        <taxon>Bacillati</taxon>
        <taxon>Actinomycetota</taxon>
        <taxon>Actinomycetes</taxon>
        <taxon>Micromonosporales</taxon>
        <taxon>Micromonosporaceae</taxon>
        <taxon>Paractinoplanes</taxon>
    </lineage>
</organism>
<keyword evidence="7" id="KW-0408">Iron</keyword>
<feature type="domain" description="Dyp-type peroxidase C-terminal" evidence="9">
    <location>
        <begin position="254"/>
        <end position="398"/>
    </location>
</feature>
<dbReference type="PANTHER" id="PTHR30521">
    <property type="entry name" value="DEFERROCHELATASE/PEROXIDASE"/>
    <property type="match status" value="1"/>
</dbReference>
<keyword evidence="3" id="KW-0349">Heme</keyword>
<evidence type="ECO:0000256" key="2">
    <source>
        <dbReference type="ARBA" id="ARBA00022559"/>
    </source>
</evidence>
<dbReference type="EMBL" id="JAHKKG010000006">
    <property type="protein sequence ID" value="MBU2666106.1"/>
    <property type="molecule type" value="Genomic_DNA"/>
</dbReference>
<protein>
    <submittedName>
        <fullName evidence="10">Dyp-type peroxidase</fullName>
    </submittedName>
</protein>
<dbReference type="InterPro" id="IPR011008">
    <property type="entry name" value="Dimeric_a/b-barrel"/>
</dbReference>
<evidence type="ECO:0000256" key="8">
    <source>
        <dbReference type="ARBA" id="ARBA00025737"/>
    </source>
</evidence>
<proteinExistence type="inferred from homology"/>
<evidence type="ECO:0000256" key="3">
    <source>
        <dbReference type="ARBA" id="ARBA00022617"/>
    </source>
</evidence>
<comment type="cofactor">
    <cofactor evidence="1">
        <name>heme b</name>
        <dbReference type="ChEBI" id="CHEBI:60344"/>
    </cofactor>
</comment>
<dbReference type="Proteomes" id="UP001519654">
    <property type="component" value="Unassembled WGS sequence"/>
</dbReference>
<dbReference type="GO" id="GO:0004601">
    <property type="term" value="F:peroxidase activity"/>
    <property type="evidence" value="ECO:0007669"/>
    <property type="project" value="UniProtKB-KW"/>
</dbReference>
<keyword evidence="2 10" id="KW-0575">Peroxidase</keyword>
<reference evidence="10 11" key="1">
    <citation type="submission" date="2021-06" db="EMBL/GenBank/DDBJ databases">
        <title>Actinoplanes lichenicola sp. nov., and Actinoplanes ovalisporus sp. nov., isolated from lichen in Thailand.</title>
        <authorList>
            <person name="Saeng-In P."/>
            <person name="Kanchanasin P."/>
            <person name="Yuki M."/>
            <person name="Kudo T."/>
            <person name="Ohkuma M."/>
            <person name="Phongsopitanun W."/>
            <person name="Tanasupawat S."/>
        </authorList>
    </citation>
    <scope>NUCLEOTIDE SEQUENCE [LARGE SCALE GENOMIC DNA]</scope>
    <source>
        <strain evidence="10 11">NBRC 110975</strain>
    </source>
</reference>
<evidence type="ECO:0000313" key="11">
    <source>
        <dbReference type="Proteomes" id="UP001519654"/>
    </source>
</evidence>
<sequence>MSSPLAELQKIQPEQIQGNILRPFGGKHQAFLAVSFRNQRVEARRWLAGVASRVAVTTEVPGKGDERLPEGTTLLNVGLTATGLTLLHPETASSLAGFGAFWNGPLGARVDDDARLTTAPALLGDIDASDPVEWVVGGVARADGRRGTPVDALLTIAAGDPATLESAVRREREAAGGFEILHDQRCEVLYDEVTKRRIEHFGYTDGISQPLVADSPDTPPVKSGPRPIAAGEFIVGYPAERRPQSWAPRPRPAGWMRGGSFQVFRRLVQDPQKFWDRIAELAGTEAISEDDAFARTLGRHLDGRPLAAPDASRETENVFTYESDRDGRTTPFSAHIRKVNPREDVVFRDRGHKMLRRGLTFGPRFVKGRPDGAERGMVFNSYMASIEDQFESVQRRWARDPNFPSSTLVKYGRIPAEPPPKADGLDPITFGGSVTNTGAVYAFAPSLPALLRLAGDDNLDT</sequence>
<keyword evidence="4" id="KW-0479">Metal-binding</keyword>
<dbReference type="InterPro" id="IPR048328">
    <property type="entry name" value="Dyp_perox_C"/>
</dbReference>
<dbReference type="SUPFAM" id="SSF54909">
    <property type="entry name" value="Dimeric alpha+beta barrel"/>
    <property type="match status" value="1"/>
</dbReference>
<evidence type="ECO:0000259" key="9">
    <source>
        <dbReference type="Pfam" id="PF20628"/>
    </source>
</evidence>
<dbReference type="PANTHER" id="PTHR30521:SF4">
    <property type="entry name" value="DEFERROCHELATASE"/>
    <property type="match status" value="1"/>
</dbReference>
<gene>
    <name evidence="10" type="ORF">KOI35_21560</name>
</gene>
<evidence type="ECO:0000256" key="6">
    <source>
        <dbReference type="ARBA" id="ARBA00023002"/>
    </source>
</evidence>
<name>A0ABS5YS14_9ACTN</name>
<evidence type="ECO:0000256" key="1">
    <source>
        <dbReference type="ARBA" id="ARBA00001970"/>
    </source>
</evidence>